<name>A0A9X2IQN5_9BACI</name>
<proteinExistence type="predicted"/>
<organism evidence="1 2">
    <name type="scientific">Halalkalibacter oceani</name>
    <dbReference type="NCBI Taxonomy" id="1653776"/>
    <lineage>
        <taxon>Bacteria</taxon>
        <taxon>Bacillati</taxon>
        <taxon>Bacillota</taxon>
        <taxon>Bacilli</taxon>
        <taxon>Bacillales</taxon>
        <taxon>Bacillaceae</taxon>
        <taxon>Halalkalibacter</taxon>
    </lineage>
</organism>
<comment type="caution">
    <text evidence="1">The sequence shown here is derived from an EMBL/GenBank/DDBJ whole genome shotgun (WGS) entry which is preliminary data.</text>
</comment>
<dbReference type="Proteomes" id="UP001139179">
    <property type="component" value="Unassembled WGS sequence"/>
</dbReference>
<dbReference type="RefSeq" id="WP_251224726.1">
    <property type="nucleotide sequence ID" value="NZ_JAMBOL010000027.1"/>
</dbReference>
<gene>
    <name evidence="1" type="ORF">M3202_18500</name>
</gene>
<protein>
    <submittedName>
        <fullName evidence="1">Uncharacterized protein</fullName>
    </submittedName>
</protein>
<keyword evidence="2" id="KW-1185">Reference proteome</keyword>
<reference evidence="1" key="1">
    <citation type="submission" date="2022-05" db="EMBL/GenBank/DDBJ databases">
        <title>Comparative Genomics of Spacecraft Associated Microbes.</title>
        <authorList>
            <person name="Tran M.T."/>
            <person name="Wright A."/>
            <person name="Seuylemezian A."/>
            <person name="Eisen J."/>
            <person name="Coil D."/>
        </authorList>
    </citation>
    <scope>NUCLEOTIDE SEQUENCE</scope>
    <source>
        <strain evidence="1">214.1.1</strain>
    </source>
</reference>
<sequence>MARKPGRLIKTDRRPLVSFRTDKLEDKLFHYFVDLANDHPDGPRGVIFEMIKERYMREQGADPKQKTVDEILPQIVTAFEQVLVHQLQLLEYKIKDQLQSTTSVIPVRVASSQKEKADEIQLTQENFKGKKENKIDPSLFSVFD</sequence>
<evidence type="ECO:0000313" key="1">
    <source>
        <dbReference type="EMBL" id="MCM3716046.1"/>
    </source>
</evidence>
<accession>A0A9X2IQN5</accession>
<dbReference type="EMBL" id="JAMBOL010000027">
    <property type="protein sequence ID" value="MCM3716046.1"/>
    <property type="molecule type" value="Genomic_DNA"/>
</dbReference>
<dbReference type="AlphaFoldDB" id="A0A9X2IQN5"/>
<evidence type="ECO:0000313" key="2">
    <source>
        <dbReference type="Proteomes" id="UP001139179"/>
    </source>
</evidence>